<accession>A0A5C5ZWL4</accession>
<keyword evidence="1" id="KW-0233">DNA recombination</keyword>
<dbReference type="OrthoDB" id="246806at2"/>
<dbReference type="EMBL" id="SJPM01000014">
    <property type="protein sequence ID" value="TWT91659.1"/>
    <property type="molecule type" value="Genomic_DNA"/>
</dbReference>
<evidence type="ECO:0000259" key="3">
    <source>
        <dbReference type="Pfam" id="PF00589"/>
    </source>
</evidence>
<reference evidence="4 5" key="1">
    <citation type="submission" date="2019-02" db="EMBL/GenBank/DDBJ databases">
        <title>Deep-cultivation of Planctomycetes and their phenomic and genomic characterization uncovers novel biology.</title>
        <authorList>
            <person name="Wiegand S."/>
            <person name="Jogler M."/>
            <person name="Boedeker C."/>
            <person name="Pinto D."/>
            <person name="Vollmers J."/>
            <person name="Rivas-Marin E."/>
            <person name="Kohn T."/>
            <person name="Peeters S.H."/>
            <person name="Heuer A."/>
            <person name="Rast P."/>
            <person name="Oberbeckmann S."/>
            <person name="Bunk B."/>
            <person name="Jeske O."/>
            <person name="Meyerdierks A."/>
            <person name="Storesund J.E."/>
            <person name="Kallscheuer N."/>
            <person name="Luecker S."/>
            <person name="Lage O.M."/>
            <person name="Pohl T."/>
            <person name="Merkel B.J."/>
            <person name="Hornburger P."/>
            <person name="Mueller R.-W."/>
            <person name="Bruemmer F."/>
            <person name="Labrenz M."/>
            <person name="Spormann A.M."/>
            <person name="Op Den Camp H."/>
            <person name="Overmann J."/>
            <person name="Amann R."/>
            <person name="Jetten M.S.M."/>
            <person name="Mascher T."/>
            <person name="Medema M.H."/>
            <person name="Devos D.P."/>
            <person name="Kaster A.-K."/>
            <person name="Ovreas L."/>
            <person name="Rohde M."/>
            <person name="Galperin M.Y."/>
            <person name="Jogler C."/>
        </authorList>
    </citation>
    <scope>NUCLEOTIDE SEQUENCE [LARGE SCALE GENOMIC DNA]</scope>
    <source>
        <strain evidence="4 5">Pla100</strain>
    </source>
</reference>
<feature type="region of interest" description="Disordered" evidence="2">
    <location>
        <begin position="1"/>
        <end position="27"/>
    </location>
</feature>
<dbReference type="GO" id="GO:0006310">
    <property type="term" value="P:DNA recombination"/>
    <property type="evidence" value="ECO:0007669"/>
    <property type="project" value="UniProtKB-KW"/>
</dbReference>
<dbReference type="GO" id="GO:0015074">
    <property type="term" value="P:DNA integration"/>
    <property type="evidence" value="ECO:0007669"/>
    <property type="project" value="InterPro"/>
</dbReference>
<organism evidence="4 5">
    <name type="scientific">Neorhodopirellula pilleata</name>
    <dbReference type="NCBI Taxonomy" id="2714738"/>
    <lineage>
        <taxon>Bacteria</taxon>
        <taxon>Pseudomonadati</taxon>
        <taxon>Planctomycetota</taxon>
        <taxon>Planctomycetia</taxon>
        <taxon>Pirellulales</taxon>
        <taxon>Pirellulaceae</taxon>
        <taxon>Neorhodopirellula</taxon>
    </lineage>
</organism>
<sequence>MSGGILRNQGRKTKPAKPDKPYPEYPLTPHASGKWCKKVRGKLHYFGSWDDPDGALNEWLAKQDTIRAGGDPNFGQGDHDIDWLVNEFLESKNQQKEQGDLSQRAFNDYFAACQRITEFFGKQRLLATIDAPDFGRFRASFPSTWGPSSINNAIARSSAVFNFAYNVGGVDRPIRFGPNFKRVSKKRQRLHRATKPQKLFTAAEVHKLVDEAPFQVRAMILLGLNAGYGNADCGRLLIPMIDFKRNWLEDLRTKTGIERAAWLWPETVDAIQYAIANRYPTAPSSLEDHVFITKRRQAWFHDDGSADPLSQAFARLRDKVLVEPVVKKLVESGADAKKARKEQLARYNGVGFYALRHTFETIAGNSKDQVAVNHVMGHCDDSMAAVYREGIDQKRIKEVCQFVRKWWLAGKPKATKRKTEK</sequence>
<dbReference type="InterPro" id="IPR011010">
    <property type="entry name" value="DNA_brk_join_enz"/>
</dbReference>
<gene>
    <name evidence="4" type="ORF">Pla100_50770</name>
</gene>
<evidence type="ECO:0000256" key="1">
    <source>
        <dbReference type="ARBA" id="ARBA00023172"/>
    </source>
</evidence>
<dbReference type="InterPro" id="IPR013762">
    <property type="entry name" value="Integrase-like_cat_sf"/>
</dbReference>
<dbReference type="SUPFAM" id="SSF56349">
    <property type="entry name" value="DNA breaking-rejoining enzymes"/>
    <property type="match status" value="1"/>
</dbReference>
<dbReference type="Proteomes" id="UP000316213">
    <property type="component" value="Unassembled WGS sequence"/>
</dbReference>
<dbReference type="Pfam" id="PF00589">
    <property type="entry name" value="Phage_integrase"/>
    <property type="match status" value="1"/>
</dbReference>
<feature type="domain" description="Tyr recombinase" evidence="3">
    <location>
        <begin position="202"/>
        <end position="389"/>
    </location>
</feature>
<evidence type="ECO:0000256" key="2">
    <source>
        <dbReference type="SAM" id="MobiDB-lite"/>
    </source>
</evidence>
<evidence type="ECO:0000313" key="4">
    <source>
        <dbReference type="EMBL" id="TWT91659.1"/>
    </source>
</evidence>
<keyword evidence="5" id="KW-1185">Reference proteome</keyword>
<proteinExistence type="predicted"/>
<name>A0A5C5ZWL4_9BACT</name>
<dbReference type="GO" id="GO:0003677">
    <property type="term" value="F:DNA binding"/>
    <property type="evidence" value="ECO:0007669"/>
    <property type="project" value="InterPro"/>
</dbReference>
<dbReference type="AlphaFoldDB" id="A0A5C5ZWL4"/>
<dbReference type="InterPro" id="IPR002104">
    <property type="entry name" value="Integrase_catalytic"/>
</dbReference>
<protein>
    <submittedName>
        <fullName evidence="4">Phage integrase family protein</fullName>
    </submittedName>
</protein>
<evidence type="ECO:0000313" key="5">
    <source>
        <dbReference type="Proteomes" id="UP000316213"/>
    </source>
</evidence>
<dbReference type="Gene3D" id="1.10.443.10">
    <property type="entry name" value="Intergrase catalytic core"/>
    <property type="match status" value="1"/>
</dbReference>
<comment type="caution">
    <text evidence="4">The sequence shown here is derived from an EMBL/GenBank/DDBJ whole genome shotgun (WGS) entry which is preliminary data.</text>
</comment>
<dbReference type="RefSeq" id="WP_146581071.1">
    <property type="nucleotide sequence ID" value="NZ_SJPM01000014.1"/>
</dbReference>